<gene>
    <name evidence="2" type="ORF">MIND_01284700</name>
</gene>
<evidence type="ECO:0000313" key="2">
    <source>
        <dbReference type="EMBL" id="KAF7291401.1"/>
    </source>
</evidence>
<sequence>MPSDTPKVDDAGVTPTLESSSSDGKDVTMDEAETPSVTASKSSAGIPGYFGRKPFNHRLGLSTSTSERDKDRDETASTTTNVSNRAVAGSVAPSPPYSPMEESPSTSAQTADAHRTPKPNVPDMFHDTSHADAEIAAPPQIHLEPRTHPLGRDGAQVEVGGVSTLTAARETVPLSEAALRELDREVEEEGSEDGEDERLREYLEGEAAGNRDGGEPGNRVTRKIKGGVKVLAGKMKNDEDVEKQGKTLLS</sequence>
<reference evidence="2" key="1">
    <citation type="submission" date="2020-05" db="EMBL/GenBank/DDBJ databases">
        <title>Mycena genomes resolve the evolution of fungal bioluminescence.</title>
        <authorList>
            <person name="Tsai I.J."/>
        </authorList>
    </citation>
    <scope>NUCLEOTIDE SEQUENCE</scope>
    <source>
        <strain evidence="2">171206Taipei</strain>
    </source>
</reference>
<feature type="compositionally biased region" description="Basic and acidic residues" evidence="1">
    <location>
        <begin position="235"/>
        <end position="250"/>
    </location>
</feature>
<name>A0A8H6S3K2_9AGAR</name>
<feature type="compositionally biased region" description="Basic and acidic residues" evidence="1">
    <location>
        <begin position="124"/>
        <end position="133"/>
    </location>
</feature>
<dbReference type="RefSeq" id="XP_037214523.1">
    <property type="nucleotide sequence ID" value="XM_037369317.1"/>
</dbReference>
<dbReference type="GeneID" id="59351833"/>
<dbReference type="Proteomes" id="UP000636479">
    <property type="component" value="Unassembled WGS sequence"/>
</dbReference>
<keyword evidence="3" id="KW-1185">Reference proteome</keyword>
<dbReference type="OrthoDB" id="3066307at2759"/>
<evidence type="ECO:0000256" key="1">
    <source>
        <dbReference type="SAM" id="MobiDB-lite"/>
    </source>
</evidence>
<accession>A0A8H6S3K2</accession>
<dbReference type="AlphaFoldDB" id="A0A8H6S3K2"/>
<feature type="compositionally biased region" description="Basic and acidic residues" evidence="1">
    <location>
        <begin position="66"/>
        <end position="75"/>
    </location>
</feature>
<protein>
    <submittedName>
        <fullName evidence="2">Uncharacterized protein</fullName>
    </submittedName>
</protein>
<organism evidence="2 3">
    <name type="scientific">Mycena indigotica</name>
    <dbReference type="NCBI Taxonomy" id="2126181"/>
    <lineage>
        <taxon>Eukaryota</taxon>
        <taxon>Fungi</taxon>
        <taxon>Dikarya</taxon>
        <taxon>Basidiomycota</taxon>
        <taxon>Agaricomycotina</taxon>
        <taxon>Agaricomycetes</taxon>
        <taxon>Agaricomycetidae</taxon>
        <taxon>Agaricales</taxon>
        <taxon>Marasmiineae</taxon>
        <taxon>Mycenaceae</taxon>
        <taxon>Mycena</taxon>
    </lineage>
</organism>
<feature type="region of interest" description="Disordered" evidence="1">
    <location>
        <begin position="1"/>
        <end position="154"/>
    </location>
</feature>
<dbReference type="EMBL" id="JACAZF010000013">
    <property type="protein sequence ID" value="KAF7291401.1"/>
    <property type="molecule type" value="Genomic_DNA"/>
</dbReference>
<comment type="caution">
    <text evidence="2">The sequence shown here is derived from an EMBL/GenBank/DDBJ whole genome shotgun (WGS) entry which is preliminary data.</text>
</comment>
<proteinExistence type="predicted"/>
<evidence type="ECO:0000313" key="3">
    <source>
        <dbReference type="Proteomes" id="UP000636479"/>
    </source>
</evidence>
<feature type="compositionally biased region" description="Basic and acidic residues" evidence="1">
    <location>
        <begin position="1"/>
        <end position="10"/>
    </location>
</feature>
<feature type="region of interest" description="Disordered" evidence="1">
    <location>
        <begin position="183"/>
        <end position="224"/>
    </location>
</feature>
<feature type="region of interest" description="Disordered" evidence="1">
    <location>
        <begin position="231"/>
        <end position="250"/>
    </location>
</feature>
<feature type="compositionally biased region" description="Acidic residues" evidence="1">
    <location>
        <begin position="184"/>
        <end position="196"/>
    </location>
</feature>